<dbReference type="AlphaFoldDB" id="A0A401GME3"/>
<evidence type="ECO:0000313" key="2">
    <source>
        <dbReference type="EMBL" id="GBE83375.1"/>
    </source>
</evidence>
<dbReference type="RefSeq" id="XP_027614288.1">
    <property type="nucleotide sequence ID" value="XM_027758487.1"/>
</dbReference>
<dbReference type="GeneID" id="38780292"/>
<accession>A0A401GME3</accession>
<name>A0A401GME3_9APHY</name>
<keyword evidence="3" id="KW-1185">Reference proteome</keyword>
<proteinExistence type="predicted"/>
<dbReference type="GO" id="GO:0003677">
    <property type="term" value="F:DNA binding"/>
    <property type="evidence" value="ECO:0007669"/>
    <property type="project" value="InterPro"/>
</dbReference>
<feature type="region of interest" description="Disordered" evidence="1">
    <location>
        <begin position="91"/>
        <end position="177"/>
    </location>
</feature>
<dbReference type="STRING" id="139825.A0A401GME3"/>
<dbReference type="InterPro" id="IPR017956">
    <property type="entry name" value="AT_hook_DNA-bd_motif"/>
</dbReference>
<gene>
    <name evidence="2" type="ORF">SCP_0504230</name>
</gene>
<evidence type="ECO:0000313" key="3">
    <source>
        <dbReference type="Proteomes" id="UP000287166"/>
    </source>
</evidence>
<dbReference type="InParanoid" id="A0A401GME3"/>
<evidence type="ECO:0000256" key="1">
    <source>
        <dbReference type="SAM" id="MobiDB-lite"/>
    </source>
</evidence>
<dbReference type="PRINTS" id="PR00929">
    <property type="entry name" value="ATHOOK"/>
</dbReference>
<dbReference type="Proteomes" id="UP000287166">
    <property type="component" value="Unassembled WGS sequence"/>
</dbReference>
<reference evidence="2 3" key="1">
    <citation type="journal article" date="2018" name="Sci. Rep.">
        <title>Genome sequence of the cauliflower mushroom Sparassis crispa (Hanabiratake) and its association with beneficial usage.</title>
        <authorList>
            <person name="Kiyama R."/>
            <person name="Furutani Y."/>
            <person name="Kawaguchi K."/>
            <person name="Nakanishi T."/>
        </authorList>
    </citation>
    <scope>NUCLEOTIDE SEQUENCE [LARGE SCALE GENOMIC DNA]</scope>
</reference>
<feature type="compositionally biased region" description="Polar residues" evidence="1">
    <location>
        <begin position="204"/>
        <end position="227"/>
    </location>
</feature>
<dbReference type="EMBL" id="BFAD01000005">
    <property type="protein sequence ID" value="GBE83375.1"/>
    <property type="molecule type" value="Genomic_DNA"/>
</dbReference>
<organism evidence="2 3">
    <name type="scientific">Sparassis crispa</name>
    <dbReference type="NCBI Taxonomy" id="139825"/>
    <lineage>
        <taxon>Eukaryota</taxon>
        <taxon>Fungi</taxon>
        <taxon>Dikarya</taxon>
        <taxon>Basidiomycota</taxon>
        <taxon>Agaricomycotina</taxon>
        <taxon>Agaricomycetes</taxon>
        <taxon>Polyporales</taxon>
        <taxon>Sparassidaceae</taxon>
        <taxon>Sparassis</taxon>
    </lineage>
</organism>
<comment type="caution">
    <text evidence="2">The sequence shown here is derived from an EMBL/GenBank/DDBJ whole genome shotgun (WGS) entry which is preliminary data.</text>
</comment>
<feature type="region of interest" description="Disordered" evidence="1">
    <location>
        <begin position="267"/>
        <end position="329"/>
    </location>
</feature>
<protein>
    <submittedName>
        <fullName evidence="2">Uncharacterized protein</fullName>
    </submittedName>
</protein>
<feature type="region of interest" description="Disordered" evidence="1">
    <location>
        <begin position="191"/>
        <end position="227"/>
    </location>
</feature>
<sequence length="367" mass="39422">MTALAGEKGSAFNNIEPTPDTDEFTSVYGDFDDAMLHAVMDDMDMNMNTGMEEETGMSVESYNRCNFPPVHAKVDQELCTPALSHIAVLNTPETNAPAEPSGTRKCGRPRKSDRVESSATAALEGGSATTKRKPGRPKGSGPKQQARKAAEEAGEILEVPKRPPGRPRKHPQPSICGVRVEVISGKISVPGTRENSLRRHIVDNTDSGASQAQLRHSPSVECSATDPQCRSTARPAIVLENTSPAAPASPLSMSHTESPTQPLIRHIIPDEDPTQPVETVDDSESDEYAGLAGDGVGREDDVGVDDDVDSDPHEANAGNAEGNRDHTRTQKCHALPSWLMAEFNERVEDAAKRGSDGLPILYRQGTF</sequence>